<dbReference type="RefSeq" id="WP_068482596.1">
    <property type="nucleotide sequence ID" value="NZ_CP018760.1"/>
</dbReference>
<dbReference type="PANTHER" id="PTHR23502:SF132">
    <property type="entry name" value="POLYAMINE TRANSPORTER 2-RELATED"/>
    <property type="match status" value="1"/>
</dbReference>
<dbReference type="AlphaFoldDB" id="A0A1B7ZDQ5"/>
<dbReference type="SUPFAM" id="SSF103473">
    <property type="entry name" value="MFS general substrate transporter"/>
    <property type="match status" value="1"/>
</dbReference>
<dbReference type="CDD" id="cd17320">
    <property type="entry name" value="MFS_MdfA_MDR_like"/>
    <property type="match status" value="1"/>
</dbReference>
<feature type="transmembrane region" description="Helical" evidence="6">
    <location>
        <begin position="137"/>
        <end position="156"/>
    </location>
</feature>
<dbReference type="InterPro" id="IPR036259">
    <property type="entry name" value="MFS_trans_sf"/>
</dbReference>
<evidence type="ECO:0000259" key="7">
    <source>
        <dbReference type="PROSITE" id="PS50850"/>
    </source>
</evidence>
<feature type="transmembrane region" description="Helical" evidence="6">
    <location>
        <begin position="218"/>
        <end position="242"/>
    </location>
</feature>
<dbReference type="KEGG" id="mart:BTR34_14550"/>
<evidence type="ECO:0000256" key="1">
    <source>
        <dbReference type="ARBA" id="ARBA00004141"/>
    </source>
</evidence>
<dbReference type="InterPro" id="IPR020846">
    <property type="entry name" value="MFS_dom"/>
</dbReference>
<dbReference type="PANTHER" id="PTHR23502">
    <property type="entry name" value="MAJOR FACILITATOR SUPERFAMILY"/>
    <property type="match status" value="1"/>
</dbReference>
<feature type="transmembrane region" description="Helical" evidence="6">
    <location>
        <begin position="79"/>
        <end position="98"/>
    </location>
</feature>
<dbReference type="STRING" id="1836467.BTR34_14550"/>
<evidence type="ECO:0000256" key="5">
    <source>
        <dbReference type="ARBA" id="ARBA00023136"/>
    </source>
</evidence>
<feature type="transmembrane region" description="Helical" evidence="6">
    <location>
        <begin position="341"/>
        <end position="367"/>
    </location>
</feature>
<feature type="transmembrane region" description="Helical" evidence="6">
    <location>
        <begin position="47"/>
        <end position="67"/>
    </location>
</feature>
<dbReference type="GO" id="GO:0022857">
    <property type="term" value="F:transmembrane transporter activity"/>
    <property type="evidence" value="ECO:0007669"/>
    <property type="project" value="InterPro"/>
</dbReference>
<dbReference type="Gene3D" id="1.20.1720.10">
    <property type="entry name" value="Multidrug resistance protein D"/>
    <property type="match status" value="1"/>
</dbReference>
<keyword evidence="2" id="KW-0813">Transport</keyword>
<feature type="transmembrane region" description="Helical" evidence="6">
    <location>
        <begin position="309"/>
        <end position="329"/>
    </location>
</feature>
<dbReference type="InterPro" id="IPR011701">
    <property type="entry name" value="MFS"/>
</dbReference>
<feature type="transmembrane region" description="Helical" evidence="6">
    <location>
        <begin position="282"/>
        <end position="303"/>
    </location>
</feature>
<evidence type="ECO:0000313" key="9">
    <source>
        <dbReference type="Proteomes" id="UP000092164"/>
    </source>
</evidence>
<keyword evidence="5 6" id="KW-0472">Membrane</keyword>
<sequence>MQKEQVKPNFEFVALMASLMSIVALTIDAILPAIADIGIAIHSLDPIKNQLLVTMIFLGLGVGQLFFGPLSDSLGRKPIVYFGFIIFSIASVICLIAPNLEIMLVGRVLQGVGLSAPRTISISIIRDTYKGDYMAKIMSFVTAFFILVPIVAPAIGKSIMHILGWQGIFYIQLFFALVVGVWFWKRQEETLKPAFKVPFSFAVFIKGTKEIFKYKETVSCTIISGLITGSFLVYLSTAQHVFEELYGLKESFPYVFAGLAFSVGVSTLMNGTLVLRFGMRNLSFLALAVFTSLALGYSLLFWNSADPNLTVLLIFMSLLFLCLGFIWGNMRSIAMEPIGHIAGIGAAITGFVSTILSIPISIFVGSFVEDSVWALFAGLGVCGLISVLLFIAFKTRPLFAKNHAFIN</sequence>
<dbReference type="PROSITE" id="PS50850">
    <property type="entry name" value="MFS"/>
    <property type="match status" value="1"/>
</dbReference>
<comment type="subcellular location">
    <subcellularLocation>
        <location evidence="1">Membrane</location>
        <topology evidence="1">Multi-pass membrane protein</topology>
    </subcellularLocation>
</comment>
<feature type="domain" description="Major facilitator superfamily (MFS) profile" evidence="7">
    <location>
        <begin position="10"/>
        <end position="395"/>
    </location>
</feature>
<name>A0A1B7ZDQ5_9FLAO</name>
<dbReference type="Proteomes" id="UP000092164">
    <property type="component" value="Unassembled WGS sequence"/>
</dbReference>
<keyword evidence="4 6" id="KW-1133">Transmembrane helix</keyword>
<protein>
    <submittedName>
        <fullName evidence="8">MFS transporter</fullName>
    </submittedName>
</protein>
<dbReference type="OrthoDB" id="9800416at2"/>
<feature type="transmembrane region" description="Helical" evidence="6">
    <location>
        <begin position="254"/>
        <end position="275"/>
    </location>
</feature>
<evidence type="ECO:0000313" key="8">
    <source>
        <dbReference type="EMBL" id="OBR41333.1"/>
    </source>
</evidence>
<organism evidence="8 9">
    <name type="scientific">Maribacter hydrothermalis</name>
    <dbReference type="NCBI Taxonomy" id="1836467"/>
    <lineage>
        <taxon>Bacteria</taxon>
        <taxon>Pseudomonadati</taxon>
        <taxon>Bacteroidota</taxon>
        <taxon>Flavobacteriia</taxon>
        <taxon>Flavobacteriales</taxon>
        <taxon>Flavobacteriaceae</taxon>
        <taxon>Maribacter</taxon>
    </lineage>
</organism>
<reference evidence="9" key="1">
    <citation type="submission" date="2016-06" db="EMBL/GenBank/DDBJ databases">
        <authorList>
            <person name="Zhan P."/>
        </authorList>
    </citation>
    <scope>NUCLEOTIDE SEQUENCE [LARGE SCALE GENOMIC DNA]</scope>
    <source>
        <strain evidence="9">T28</strain>
    </source>
</reference>
<feature type="transmembrane region" description="Helical" evidence="6">
    <location>
        <begin position="12"/>
        <end position="35"/>
    </location>
</feature>
<dbReference type="GO" id="GO:0005886">
    <property type="term" value="C:plasma membrane"/>
    <property type="evidence" value="ECO:0007669"/>
    <property type="project" value="TreeGrafter"/>
</dbReference>
<gene>
    <name evidence="8" type="ORF">A9200_13545</name>
</gene>
<keyword evidence="9" id="KW-1185">Reference proteome</keyword>
<evidence type="ECO:0000256" key="2">
    <source>
        <dbReference type="ARBA" id="ARBA00022448"/>
    </source>
</evidence>
<proteinExistence type="predicted"/>
<evidence type="ECO:0000256" key="4">
    <source>
        <dbReference type="ARBA" id="ARBA00022989"/>
    </source>
</evidence>
<feature type="transmembrane region" description="Helical" evidence="6">
    <location>
        <begin position="162"/>
        <end position="184"/>
    </location>
</feature>
<feature type="transmembrane region" description="Helical" evidence="6">
    <location>
        <begin position="373"/>
        <end position="393"/>
    </location>
</feature>
<comment type="caution">
    <text evidence="8">The sequence shown here is derived from an EMBL/GenBank/DDBJ whole genome shotgun (WGS) entry which is preliminary data.</text>
</comment>
<evidence type="ECO:0000256" key="6">
    <source>
        <dbReference type="SAM" id="Phobius"/>
    </source>
</evidence>
<dbReference type="Pfam" id="PF07690">
    <property type="entry name" value="MFS_1"/>
    <property type="match status" value="1"/>
</dbReference>
<dbReference type="EMBL" id="LZFP01000003">
    <property type="protein sequence ID" value="OBR41333.1"/>
    <property type="molecule type" value="Genomic_DNA"/>
</dbReference>
<accession>A0A1B7ZDQ5</accession>
<evidence type="ECO:0000256" key="3">
    <source>
        <dbReference type="ARBA" id="ARBA00022692"/>
    </source>
</evidence>
<keyword evidence="3 6" id="KW-0812">Transmembrane</keyword>